<dbReference type="Proteomes" id="UP000280008">
    <property type="component" value="Unassembled WGS sequence"/>
</dbReference>
<dbReference type="Gene3D" id="3.40.50.1110">
    <property type="entry name" value="SGNH hydrolase"/>
    <property type="match status" value="1"/>
</dbReference>
<organism evidence="1 2">
    <name type="scientific">Frondihabitans australicus</name>
    <dbReference type="NCBI Taxonomy" id="386892"/>
    <lineage>
        <taxon>Bacteria</taxon>
        <taxon>Bacillati</taxon>
        <taxon>Actinomycetota</taxon>
        <taxon>Actinomycetes</taxon>
        <taxon>Micrococcales</taxon>
        <taxon>Microbacteriaceae</taxon>
        <taxon>Frondihabitans</taxon>
    </lineage>
</organism>
<evidence type="ECO:0000313" key="2">
    <source>
        <dbReference type="Proteomes" id="UP000280008"/>
    </source>
</evidence>
<evidence type="ECO:0000313" key="1">
    <source>
        <dbReference type="EMBL" id="RKR73767.1"/>
    </source>
</evidence>
<dbReference type="InterPro" id="IPR036514">
    <property type="entry name" value="SGNH_hydro_sf"/>
</dbReference>
<evidence type="ECO:0008006" key="3">
    <source>
        <dbReference type="Google" id="ProtNLM"/>
    </source>
</evidence>
<accession>A0A495ICN9</accession>
<proteinExistence type="predicted"/>
<keyword evidence="2" id="KW-1185">Reference proteome</keyword>
<dbReference type="EMBL" id="RBKS01000001">
    <property type="protein sequence ID" value="RKR73767.1"/>
    <property type="molecule type" value="Genomic_DNA"/>
</dbReference>
<protein>
    <recommendedName>
        <fullName evidence="3">GDSL-like lipase/acylhydrolase family protein</fullName>
    </recommendedName>
</protein>
<dbReference type="AlphaFoldDB" id="A0A495ICN9"/>
<comment type="caution">
    <text evidence="1">The sequence shown here is derived from an EMBL/GenBank/DDBJ whole genome shotgun (WGS) entry which is preliminary data.</text>
</comment>
<dbReference type="OrthoDB" id="9151676at2"/>
<gene>
    <name evidence="1" type="ORF">C8E83_0863</name>
</gene>
<reference evidence="1 2" key="1">
    <citation type="submission" date="2018-10" db="EMBL/GenBank/DDBJ databases">
        <title>Sequencing the genomes of 1000 actinobacteria strains.</title>
        <authorList>
            <person name="Klenk H.-P."/>
        </authorList>
    </citation>
    <scope>NUCLEOTIDE SEQUENCE [LARGE SCALE GENOMIC DNA]</scope>
    <source>
        <strain evidence="1 2">DSM 17894</strain>
    </source>
</reference>
<name>A0A495ICN9_9MICO</name>
<dbReference type="SUPFAM" id="SSF52266">
    <property type="entry name" value="SGNH hydrolase"/>
    <property type="match status" value="1"/>
</dbReference>
<sequence>MASFTDPVVRPRMQGKARGILRAGFPVTPLTSPVTVDGTASVSTAGENPDRVLLVGNGPLSGWGVPSQEEAIPGHLARELSYRTARAVEVDLVVDLAARIETASTLVDDVDLHSFDAVVVVLGVSDALQLLPQSQWRDGLASFAQTLLGGVSAAVDVVFVGIQSPSSVPFLGLPVGGRVDRAASDFNAVTRSLCGDRLRYLEPPALDRIGPARPDVPGAPAPSDPREIAQVSAGYNVWAVAIADTLARLRAQNVAWSR</sequence>
<dbReference type="RefSeq" id="WP_121368596.1">
    <property type="nucleotide sequence ID" value="NZ_RBKS01000001.1"/>
</dbReference>